<dbReference type="SUPFAM" id="SSF53850">
    <property type="entry name" value="Periplasmic binding protein-like II"/>
    <property type="match status" value="1"/>
</dbReference>
<evidence type="ECO:0000313" key="4">
    <source>
        <dbReference type="Proteomes" id="UP000035268"/>
    </source>
</evidence>
<proteinExistence type="predicted"/>
<dbReference type="Gene3D" id="3.40.190.120">
    <property type="entry name" value="Osmoprotection protein (prox), domain 2"/>
    <property type="match status" value="1"/>
</dbReference>
<dbReference type="GO" id="GO:0043190">
    <property type="term" value="C:ATP-binding cassette (ABC) transporter complex"/>
    <property type="evidence" value="ECO:0007669"/>
    <property type="project" value="InterPro"/>
</dbReference>
<dbReference type="STRING" id="1307763.L21SP4_02266"/>
<dbReference type="EMBL" id="CP010904">
    <property type="protein sequence ID" value="AKJ65493.1"/>
    <property type="molecule type" value="Genomic_DNA"/>
</dbReference>
<reference evidence="3 4" key="2">
    <citation type="journal article" date="2016" name="ISME J.">
        <title>Characterization of the first cultured representative of Verrucomicrobia subdivision 5 indicates the proposal of a novel phylum.</title>
        <authorList>
            <person name="Spring S."/>
            <person name="Bunk B."/>
            <person name="Sproer C."/>
            <person name="Schumann P."/>
            <person name="Rohde M."/>
            <person name="Tindall B.J."/>
            <person name="Klenk H.P."/>
        </authorList>
    </citation>
    <scope>NUCLEOTIDE SEQUENCE [LARGE SCALE GENOMIC DNA]</scope>
    <source>
        <strain evidence="3 4">L21-Fru-AB</strain>
    </source>
</reference>
<dbReference type="RefSeq" id="WP_052882713.1">
    <property type="nucleotide sequence ID" value="NZ_CP010904.1"/>
</dbReference>
<evidence type="ECO:0000256" key="1">
    <source>
        <dbReference type="SAM" id="SignalP"/>
    </source>
</evidence>
<name>A0A0G3EGL9_9BACT</name>
<keyword evidence="1" id="KW-0732">Signal</keyword>
<organism evidence="3 4">
    <name type="scientific">Kiritimatiella glycovorans</name>
    <dbReference type="NCBI Taxonomy" id="1307763"/>
    <lineage>
        <taxon>Bacteria</taxon>
        <taxon>Pseudomonadati</taxon>
        <taxon>Kiritimatiellota</taxon>
        <taxon>Kiritimatiellia</taxon>
        <taxon>Kiritimatiellales</taxon>
        <taxon>Kiritimatiellaceae</taxon>
        <taxon>Kiritimatiella</taxon>
    </lineage>
</organism>
<reference evidence="4" key="1">
    <citation type="submission" date="2015-02" db="EMBL/GenBank/DDBJ databases">
        <title>Description and complete genome sequence of the first cultured representative of the subdivision 5 of the Verrucomicrobia phylum.</title>
        <authorList>
            <person name="Spring S."/>
            <person name="Bunk B."/>
            <person name="Sproer C."/>
            <person name="Klenk H.-P."/>
        </authorList>
    </citation>
    <scope>NUCLEOTIDE SEQUENCE [LARGE SCALE GENOMIC DNA]</scope>
    <source>
        <strain evidence="4">L21-Fru-AB</strain>
    </source>
</reference>
<accession>A0A0G3EGL9</accession>
<dbReference type="Pfam" id="PF04069">
    <property type="entry name" value="OpuAC"/>
    <property type="match status" value="1"/>
</dbReference>
<gene>
    <name evidence="3" type="primary">osmF</name>
    <name evidence="3" type="ORF">L21SP4_02266</name>
</gene>
<keyword evidence="4" id="KW-1185">Reference proteome</keyword>
<dbReference type="KEGG" id="vbl:L21SP4_02266"/>
<dbReference type="Gene3D" id="3.40.190.10">
    <property type="entry name" value="Periplasmic binding protein-like II"/>
    <property type="match status" value="1"/>
</dbReference>
<evidence type="ECO:0000259" key="2">
    <source>
        <dbReference type="Pfam" id="PF04069"/>
    </source>
</evidence>
<dbReference type="PATRIC" id="fig|1609981.3.peg.2358"/>
<evidence type="ECO:0000313" key="3">
    <source>
        <dbReference type="EMBL" id="AKJ65493.1"/>
    </source>
</evidence>
<dbReference type="InterPro" id="IPR007210">
    <property type="entry name" value="ABC_Gly_betaine_transp_sub-bd"/>
</dbReference>
<dbReference type="Proteomes" id="UP000035268">
    <property type="component" value="Chromosome"/>
</dbReference>
<feature type="chain" id="PRO_5005183973" evidence="1">
    <location>
        <begin position="21"/>
        <end position="297"/>
    </location>
</feature>
<protein>
    <submittedName>
        <fullName evidence="3">Osmoprotectant uptake system substrate-binding protein OsmF</fullName>
    </submittedName>
</protein>
<feature type="domain" description="ABC-type glycine betaine transport system substrate-binding" evidence="2">
    <location>
        <begin position="23"/>
        <end position="292"/>
    </location>
</feature>
<dbReference type="AlphaFoldDB" id="A0A0G3EGL9"/>
<dbReference type="OrthoDB" id="9781705at2"/>
<sequence precursor="true">MKRWMIGVMVASGMFAAAVAAEPIVVGGKNFTEQFLLAEMAALLLEDAGYEVDLRTGVGSSLARKSLINGAFDLYYEYSGTAYTVYYKKKDRSVMTDRERVLEWVRKHDAKKGLVWLDPLPFNNTYTLIMRRAEAEEKGIDTISALASHVQNHPQDLAFGMNSEFWERPDGFKRLMKTCGFRVPYGQIRKMSTGLVYKALRDGQLDVAMGFATDGRIAAFDFVTLEDDCDFFPVYNPAPVVREAALEQYGGIREALAPLAEHLDTETIRELNSEVDIHHRDERAVAREWMTKEGILP</sequence>
<feature type="signal peptide" evidence="1">
    <location>
        <begin position="1"/>
        <end position="20"/>
    </location>
</feature>
<dbReference type="GO" id="GO:0022857">
    <property type="term" value="F:transmembrane transporter activity"/>
    <property type="evidence" value="ECO:0007669"/>
    <property type="project" value="InterPro"/>
</dbReference>